<dbReference type="GO" id="GO:0018580">
    <property type="term" value="F:nitronate monooxygenase activity"/>
    <property type="evidence" value="ECO:0007669"/>
    <property type="project" value="InterPro"/>
</dbReference>
<dbReference type="InterPro" id="IPR013785">
    <property type="entry name" value="Aldolase_TIM"/>
</dbReference>
<evidence type="ECO:0000256" key="2">
    <source>
        <dbReference type="ARBA" id="ARBA00022643"/>
    </source>
</evidence>
<dbReference type="SUPFAM" id="SSF51412">
    <property type="entry name" value="Inosine monophosphate dehydrogenase (IMPDH)"/>
    <property type="match status" value="1"/>
</dbReference>
<dbReference type="InterPro" id="IPR004136">
    <property type="entry name" value="NMO"/>
</dbReference>
<dbReference type="CDD" id="cd04730">
    <property type="entry name" value="NPD_like"/>
    <property type="match status" value="1"/>
</dbReference>
<keyword evidence="5" id="KW-1185">Reference proteome</keyword>
<reference evidence="4 5" key="1">
    <citation type="submission" date="2020-08" db="EMBL/GenBank/DDBJ databases">
        <title>Genomic Encyclopedia of Type Strains, Phase IV (KMG-IV): sequencing the most valuable type-strain genomes for metagenomic binning, comparative biology and taxonomic classification.</title>
        <authorList>
            <person name="Goeker M."/>
        </authorList>
    </citation>
    <scope>NUCLEOTIDE SEQUENCE [LARGE SCALE GENOMIC DNA]</scope>
    <source>
        <strain evidence="4 5">YC6723</strain>
    </source>
</reference>
<accession>A0A840FP87</accession>
<sequence length="360" mass="37761">MKTAFTDLFGVQYPILNAGMGRIALPKMVAAVSNAGGLGMLGAGSNPPELTRQLVREIRALTDRPFGANTPLALPNGKENAKVLLDEQVPVINYSMGRGDWITERAHAYGGKTIASVTTVHLAQRAEAHGADAVIAAGHEAAGHSGDVTTMVLVARLVELLKIPVIAAGGIANGSGLLAVLALGASAASMGTRFWTTQEGPMHQNFKDLALASDIEGTVYSNRFDGIANRMMRSPAVDQMAKKIGIPLASFFQSFGIARELNIPYLKLVRDVVSDGPKATIDMMRMARMLKGNTIALTTGEVGKGMAASGMSVGLVHDLPSVSELIARIVAEAEASFSHLETTFLGRSLPTGDCVLELAG</sequence>
<dbReference type="Proteomes" id="UP000529795">
    <property type="component" value="Unassembled WGS sequence"/>
</dbReference>
<dbReference type="GO" id="GO:0004318">
    <property type="term" value="F:enoyl-[acyl-carrier-protein] reductase (NADH) activity"/>
    <property type="evidence" value="ECO:0007669"/>
    <property type="project" value="UniProtKB-EC"/>
</dbReference>
<evidence type="ECO:0000256" key="1">
    <source>
        <dbReference type="ARBA" id="ARBA00022630"/>
    </source>
</evidence>
<dbReference type="AlphaFoldDB" id="A0A840FP87"/>
<evidence type="ECO:0000313" key="5">
    <source>
        <dbReference type="Proteomes" id="UP000529795"/>
    </source>
</evidence>
<dbReference type="Pfam" id="PF03060">
    <property type="entry name" value="NMO"/>
    <property type="match status" value="2"/>
</dbReference>
<protein>
    <submittedName>
        <fullName evidence="4">Enoyl-[acyl-carrier protein] reductase II</fullName>
        <ecNumber evidence="4">1.3.1.9</ecNumber>
    </submittedName>
</protein>
<dbReference type="PANTHER" id="PTHR32332:SF20">
    <property type="entry name" value="2-NITROPROPANE DIOXYGENASE-LIKE PROTEIN"/>
    <property type="match status" value="1"/>
</dbReference>
<evidence type="ECO:0000256" key="3">
    <source>
        <dbReference type="ARBA" id="ARBA00023002"/>
    </source>
</evidence>
<dbReference type="Gene3D" id="3.20.20.70">
    <property type="entry name" value="Aldolase class I"/>
    <property type="match status" value="1"/>
</dbReference>
<dbReference type="EC" id="1.3.1.9" evidence="4"/>
<dbReference type="RefSeq" id="WP_183986257.1">
    <property type="nucleotide sequence ID" value="NZ_JACIEV010000009.1"/>
</dbReference>
<gene>
    <name evidence="4" type="ORF">GGQ80_003012</name>
</gene>
<proteinExistence type="predicted"/>
<comment type="caution">
    <text evidence="4">The sequence shown here is derived from an EMBL/GenBank/DDBJ whole genome shotgun (WGS) entry which is preliminary data.</text>
</comment>
<keyword evidence="1" id="KW-0285">Flavoprotein</keyword>
<keyword evidence="2" id="KW-0288">FMN</keyword>
<evidence type="ECO:0000313" key="4">
    <source>
        <dbReference type="EMBL" id="MBB4155095.1"/>
    </source>
</evidence>
<name>A0A840FP87_9SPHN</name>
<organism evidence="4 5">
    <name type="scientific">Sphingomonas jinjuensis</name>
    <dbReference type="NCBI Taxonomy" id="535907"/>
    <lineage>
        <taxon>Bacteria</taxon>
        <taxon>Pseudomonadati</taxon>
        <taxon>Pseudomonadota</taxon>
        <taxon>Alphaproteobacteria</taxon>
        <taxon>Sphingomonadales</taxon>
        <taxon>Sphingomonadaceae</taxon>
        <taxon>Sphingomonas</taxon>
    </lineage>
</organism>
<dbReference type="PANTHER" id="PTHR32332">
    <property type="entry name" value="2-NITROPROPANE DIOXYGENASE"/>
    <property type="match status" value="1"/>
</dbReference>
<keyword evidence="3 4" id="KW-0560">Oxidoreductase</keyword>
<dbReference type="EMBL" id="JACIEV010000009">
    <property type="protein sequence ID" value="MBB4155095.1"/>
    <property type="molecule type" value="Genomic_DNA"/>
</dbReference>